<evidence type="ECO:0000256" key="1">
    <source>
        <dbReference type="SAM" id="Phobius"/>
    </source>
</evidence>
<protein>
    <submittedName>
        <fullName evidence="3">Uncharacterized protein LOC106473840</fullName>
    </submittedName>
</protein>
<evidence type="ECO:0000313" key="3">
    <source>
        <dbReference type="RefSeq" id="XP_013789971.1"/>
    </source>
</evidence>
<dbReference type="PANTHER" id="PTHR35259">
    <property type="entry name" value="BOMBESIN RECEPTOR-ACTIVATED PROTEIN C6ORF89"/>
    <property type="match status" value="1"/>
</dbReference>
<dbReference type="Gene3D" id="2.60.120.650">
    <property type="entry name" value="Cupin"/>
    <property type="match status" value="1"/>
</dbReference>
<evidence type="ECO:0000313" key="2">
    <source>
        <dbReference type="Proteomes" id="UP000694941"/>
    </source>
</evidence>
<feature type="transmembrane region" description="Helical" evidence="1">
    <location>
        <begin position="59"/>
        <end position="76"/>
    </location>
</feature>
<dbReference type="RefSeq" id="XP_013789971.1">
    <property type="nucleotide sequence ID" value="XM_013934517.2"/>
</dbReference>
<dbReference type="SUPFAM" id="SSF51197">
    <property type="entry name" value="Clavaminate synthase-like"/>
    <property type="match status" value="1"/>
</dbReference>
<sequence length="347" mass="41233">MTVAKEVIHSKENILQEIDQEIQVAYEYHLKNGYTPEEIQKAAKPLLEPLRRGRYKKRLVFLVKVTLVLLVIYMLLSADPVYRRLCMYGRLFLFQVLPFWDWTEMYYSSCFIYNPFFSKNKLTESDCQVCEDITEIERFNQTSPDEVAEHLLKNDIPLIVMEGTNNWPIMEETFSLANLSEGYLDDPRINSVGVCMFQTNLRFHTPQKFLQKLKQNPHMDRWYVHWENCEKATEKFLRKFYRRPYFIPPMLEMIQSNWIMMSFNYKGRLYKKIQPPTSTTVMWLAQVRGYHHIRLKPKKPCNNLCENLEDVLEEGDVLLFPVTLWKLEYLPGEKSENLAIGGGGYFQ</sequence>
<dbReference type="PANTHER" id="PTHR35259:SF2">
    <property type="match status" value="1"/>
</dbReference>
<proteinExistence type="predicted"/>
<dbReference type="GeneID" id="106473840"/>
<keyword evidence="1" id="KW-0812">Transmembrane</keyword>
<name>A0ABM1BWF3_LIMPO</name>
<keyword evidence="1" id="KW-0472">Membrane</keyword>
<organism evidence="2 3">
    <name type="scientific">Limulus polyphemus</name>
    <name type="common">Atlantic horseshoe crab</name>
    <dbReference type="NCBI Taxonomy" id="6850"/>
    <lineage>
        <taxon>Eukaryota</taxon>
        <taxon>Metazoa</taxon>
        <taxon>Ecdysozoa</taxon>
        <taxon>Arthropoda</taxon>
        <taxon>Chelicerata</taxon>
        <taxon>Merostomata</taxon>
        <taxon>Xiphosura</taxon>
        <taxon>Limulidae</taxon>
        <taxon>Limulus</taxon>
    </lineage>
</organism>
<keyword evidence="1" id="KW-1133">Transmembrane helix</keyword>
<gene>
    <name evidence="3" type="primary">LOC106473840</name>
</gene>
<reference evidence="3" key="1">
    <citation type="submission" date="2025-08" db="UniProtKB">
        <authorList>
            <consortium name="RefSeq"/>
        </authorList>
    </citation>
    <scope>IDENTIFICATION</scope>
    <source>
        <tissue evidence="3">Muscle</tissue>
    </source>
</reference>
<accession>A0ABM1BWF3</accession>
<keyword evidence="2" id="KW-1185">Reference proteome</keyword>
<dbReference type="InterPro" id="IPR038757">
    <property type="entry name" value="BRAP"/>
</dbReference>
<dbReference type="Proteomes" id="UP000694941">
    <property type="component" value="Unplaced"/>
</dbReference>